<protein>
    <recommendedName>
        <fullName evidence="2">BHLH domain-containing protein</fullName>
    </recommendedName>
</protein>
<accession>A0AAN9G9G2</accession>
<dbReference type="AlphaFoldDB" id="A0AAN9G9G2"/>
<name>A0AAN9G9G2_9CAEN</name>
<gene>
    <name evidence="3" type="ORF">V1264_002986</name>
</gene>
<feature type="region of interest" description="Disordered" evidence="1">
    <location>
        <begin position="646"/>
        <end position="675"/>
    </location>
</feature>
<dbReference type="GO" id="GO:0051321">
    <property type="term" value="P:meiotic cell cycle"/>
    <property type="evidence" value="ECO:0007669"/>
    <property type="project" value="InterPro"/>
</dbReference>
<evidence type="ECO:0000313" key="3">
    <source>
        <dbReference type="EMBL" id="KAK7098750.1"/>
    </source>
</evidence>
<evidence type="ECO:0000256" key="1">
    <source>
        <dbReference type="SAM" id="MobiDB-lite"/>
    </source>
</evidence>
<organism evidence="3 4">
    <name type="scientific">Littorina saxatilis</name>
    <dbReference type="NCBI Taxonomy" id="31220"/>
    <lineage>
        <taxon>Eukaryota</taxon>
        <taxon>Metazoa</taxon>
        <taxon>Spiralia</taxon>
        <taxon>Lophotrochozoa</taxon>
        <taxon>Mollusca</taxon>
        <taxon>Gastropoda</taxon>
        <taxon>Caenogastropoda</taxon>
        <taxon>Littorinimorpha</taxon>
        <taxon>Littorinoidea</taxon>
        <taxon>Littorinidae</taxon>
        <taxon>Littorina</taxon>
    </lineage>
</organism>
<dbReference type="EMBL" id="JBAMIC010000012">
    <property type="protein sequence ID" value="KAK7098750.1"/>
    <property type="molecule type" value="Genomic_DNA"/>
</dbReference>
<dbReference type="PANTHER" id="PTHR35254">
    <property type="entry name" value="STIMULATED BY RETINOIC ACID GENE 8 PROTEIN HOMOLOG"/>
    <property type="match status" value="1"/>
</dbReference>
<sequence>MQRGRTRKCQVPVRTRRRQSDAKWRASVASCYETLKFIIPNGKTLPKRKASKSLILQETEKHIGSLERALSRLLNIEAQEEGQGVLWNKGDNWSPATLEDFQNDFTKQQGVIFQQSPQGRRCYNMLHDIQEEILNLSADNHNIAFVPLNPGDDDKNTRDAATCTTRRQRISKARCRYETERATQRILSAYNTGDFVDAVIPFPNNTSTDDCSDQAQAVPTTPVTTHTLTNSASTASVSSNAVVGTTVRLQKLGGFFINADHGFHARASRRASDGMPFSSLSGFDRVVVKRQHESEQLQSLQEVPVSMTPRKVYGLAHHDVMMPQECEVTDVGHSAAPQLTAPVAKLTSHFLGKREDSEHSVPTLSNVCKKLDFTVPPPELLFESDGSIHVTTSPSPVLSSVVTATSTGLTPLKAATCTLGMTPLKSATTTLNEDVHTFTPLKTSSEPYMSDTALFSPNSAWALGNAMDARVPQAGLSDLETLTDMEDDHNLLCMESFDLDDVTESSSHDKTPQKPPNLEDTSKHVCKRRSGCKKKSRSERKHGHAANRPRPRCRKRLEGLYEKHTEGNDKTSGVPFTTKLCDGSSTEWSDFDGYLLYYQQVAPGLKQQLGTSHDANSLAAIVSGMWSRLPSDDRNTMVTLAALENQDSNSSASGSLSQDLEELNVTPIDAKEGGY</sequence>
<dbReference type="GO" id="GO:0046983">
    <property type="term" value="F:protein dimerization activity"/>
    <property type="evidence" value="ECO:0007669"/>
    <property type="project" value="InterPro"/>
</dbReference>
<dbReference type="Pfam" id="PF00010">
    <property type="entry name" value="HLH"/>
    <property type="match status" value="1"/>
</dbReference>
<comment type="caution">
    <text evidence="3">The sequence shown here is derived from an EMBL/GenBank/DDBJ whole genome shotgun (WGS) entry which is preliminary data.</text>
</comment>
<feature type="domain" description="BHLH" evidence="2">
    <location>
        <begin position="12"/>
        <end position="66"/>
    </location>
</feature>
<dbReference type="Proteomes" id="UP001374579">
    <property type="component" value="Unassembled WGS sequence"/>
</dbReference>
<dbReference type="GO" id="GO:0071300">
    <property type="term" value="P:cellular response to retinoic acid"/>
    <property type="evidence" value="ECO:0007669"/>
    <property type="project" value="InterPro"/>
</dbReference>
<feature type="compositionally biased region" description="Polar residues" evidence="1">
    <location>
        <begin position="646"/>
        <end position="658"/>
    </location>
</feature>
<reference evidence="3 4" key="1">
    <citation type="submission" date="2024-02" db="EMBL/GenBank/DDBJ databases">
        <title>Chromosome-scale genome assembly of the rough periwinkle Littorina saxatilis.</title>
        <authorList>
            <person name="De Jode A."/>
            <person name="Faria R."/>
            <person name="Formenti G."/>
            <person name="Sims Y."/>
            <person name="Smith T.P."/>
            <person name="Tracey A."/>
            <person name="Wood J.M.D."/>
            <person name="Zagrodzka Z.B."/>
            <person name="Johannesson K."/>
            <person name="Butlin R.K."/>
            <person name="Leder E.H."/>
        </authorList>
    </citation>
    <scope>NUCLEOTIDE SEQUENCE [LARGE SCALE GENOMIC DNA]</scope>
    <source>
        <strain evidence="3">Snail1</strain>
        <tissue evidence="3">Muscle</tissue>
    </source>
</reference>
<feature type="compositionally biased region" description="Basic residues" evidence="1">
    <location>
        <begin position="524"/>
        <end position="554"/>
    </location>
</feature>
<proteinExistence type="predicted"/>
<keyword evidence="4" id="KW-1185">Reference proteome</keyword>
<dbReference type="PROSITE" id="PS50888">
    <property type="entry name" value="BHLH"/>
    <property type="match status" value="1"/>
</dbReference>
<dbReference type="InterPro" id="IPR033537">
    <property type="entry name" value="Stra8"/>
</dbReference>
<dbReference type="SUPFAM" id="SSF47459">
    <property type="entry name" value="HLH, helix-loop-helix DNA-binding domain"/>
    <property type="match status" value="1"/>
</dbReference>
<dbReference type="InterPro" id="IPR011598">
    <property type="entry name" value="bHLH_dom"/>
</dbReference>
<dbReference type="InterPro" id="IPR036638">
    <property type="entry name" value="HLH_DNA-bd_sf"/>
</dbReference>
<evidence type="ECO:0000313" key="4">
    <source>
        <dbReference type="Proteomes" id="UP001374579"/>
    </source>
</evidence>
<evidence type="ECO:0000259" key="2">
    <source>
        <dbReference type="PROSITE" id="PS50888"/>
    </source>
</evidence>
<dbReference type="PANTHER" id="PTHR35254:SF1">
    <property type="entry name" value="STIMULATED BY RETINOIC ACID GENE 8 PROTEIN HOMOLOG"/>
    <property type="match status" value="1"/>
</dbReference>
<feature type="region of interest" description="Disordered" evidence="1">
    <location>
        <begin position="502"/>
        <end position="554"/>
    </location>
</feature>